<keyword evidence="1" id="KW-0418">Kinase</keyword>
<dbReference type="Gramene" id="PRQ50907">
    <property type="protein sequence ID" value="PRQ50907"/>
    <property type="gene ID" value="RchiOBHm_Chr2g0138381"/>
</dbReference>
<reference evidence="1 2" key="1">
    <citation type="journal article" date="2018" name="Nat. Genet.">
        <title>The Rosa genome provides new insights in the design of modern roses.</title>
        <authorList>
            <person name="Bendahmane M."/>
        </authorList>
    </citation>
    <scope>NUCLEOTIDE SEQUENCE [LARGE SCALE GENOMIC DNA]</scope>
    <source>
        <strain evidence="2">cv. Old Blush</strain>
    </source>
</reference>
<keyword evidence="1" id="KW-0808">Transferase</keyword>
<gene>
    <name evidence="1" type="ORF">RchiOBHm_Chr2g0138381</name>
</gene>
<evidence type="ECO:0000313" key="2">
    <source>
        <dbReference type="Proteomes" id="UP000238479"/>
    </source>
</evidence>
<proteinExistence type="predicted"/>
<name>A0A2P6RWU7_ROSCH</name>
<keyword evidence="1" id="KW-0723">Serine/threonine-protein kinase</keyword>
<sequence length="52" mass="5930">MLLLRKSSFRCENDYISSEMACMVAYAAACIRHSSQRWPQMSQVVLQSSEVS</sequence>
<dbReference type="GO" id="GO:0004674">
    <property type="term" value="F:protein serine/threonine kinase activity"/>
    <property type="evidence" value="ECO:0007669"/>
    <property type="project" value="UniProtKB-KW"/>
</dbReference>
<organism evidence="1 2">
    <name type="scientific">Rosa chinensis</name>
    <name type="common">China rose</name>
    <dbReference type="NCBI Taxonomy" id="74649"/>
    <lineage>
        <taxon>Eukaryota</taxon>
        <taxon>Viridiplantae</taxon>
        <taxon>Streptophyta</taxon>
        <taxon>Embryophyta</taxon>
        <taxon>Tracheophyta</taxon>
        <taxon>Spermatophyta</taxon>
        <taxon>Magnoliopsida</taxon>
        <taxon>eudicotyledons</taxon>
        <taxon>Gunneridae</taxon>
        <taxon>Pentapetalae</taxon>
        <taxon>rosids</taxon>
        <taxon>fabids</taxon>
        <taxon>Rosales</taxon>
        <taxon>Rosaceae</taxon>
        <taxon>Rosoideae</taxon>
        <taxon>Rosoideae incertae sedis</taxon>
        <taxon>Rosa</taxon>
    </lineage>
</organism>
<dbReference type="EC" id="2.7.11.1" evidence="1"/>
<dbReference type="EMBL" id="PDCK01000040">
    <property type="protein sequence ID" value="PRQ50907.1"/>
    <property type="molecule type" value="Genomic_DNA"/>
</dbReference>
<dbReference type="AlphaFoldDB" id="A0A2P6RWU7"/>
<dbReference type="Proteomes" id="UP000238479">
    <property type="component" value="Chromosome 2"/>
</dbReference>
<comment type="caution">
    <text evidence="1">The sequence shown here is derived from an EMBL/GenBank/DDBJ whole genome shotgun (WGS) entry which is preliminary data.</text>
</comment>
<keyword evidence="2" id="KW-1185">Reference proteome</keyword>
<accession>A0A2P6RWU7</accession>
<evidence type="ECO:0000313" key="1">
    <source>
        <dbReference type="EMBL" id="PRQ50907.1"/>
    </source>
</evidence>
<protein>
    <submittedName>
        <fullName evidence="1">Putative non-specific serine/threonine protein kinase</fullName>
        <ecNumber evidence="1">2.7.11.1</ecNumber>
    </submittedName>
</protein>